<accession>U5D4F1</accession>
<dbReference type="Gramene" id="ERN16302">
    <property type="protein sequence ID" value="ERN16302"/>
    <property type="gene ID" value="AMTR_s00063p00208440"/>
</dbReference>
<dbReference type="Proteomes" id="UP000017836">
    <property type="component" value="Unassembled WGS sequence"/>
</dbReference>
<gene>
    <name evidence="1" type="ORF">AMTR_s00063p00208440</name>
</gene>
<reference evidence="2" key="1">
    <citation type="journal article" date="2013" name="Science">
        <title>The Amborella genome and the evolution of flowering plants.</title>
        <authorList>
            <consortium name="Amborella Genome Project"/>
        </authorList>
    </citation>
    <scope>NUCLEOTIDE SEQUENCE [LARGE SCALE GENOMIC DNA]</scope>
</reference>
<keyword evidence="2" id="KW-1185">Reference proteome</keyword>
<protein>
    <submittedName>
        <fullName evidence="1">Uncharacterized protein</fullName>
    </submittedName>
</protein>
<dbReference type="EMBL" id="KI392467">
    <property type="protein sequence ID" value="ERN16302.1"/>
    <property type="molecule type" value="Genomic_DNA"/>
</dbReference>
<evidence type="ECO:0000313" key="1">
    <source>
        <dbReference type="EMBL" id="ERN16302.1"/>
    </source>
</evidence>
<dbReference type="AlphaFoldDB" id="U5D4F1"/>
<dbReference type="HOGENOM" id="CLU_2213485_0_0_1"/>
<evidence type="ECO:0000313" key="2">
    <source>
        <dbReference type="Proteomes" id="UP000017836"/>
    </source>
</evidence>
<organism evidence="1 2">
    <name type="scientific">Amborella trichopoda</name>
    <dbReference type="NCBI Taxonomy" id="13333"/>
    <lineage>
        <taxon>Eukaryota</taxon>
        <taxon>Viridiplantae</taxon>
        <taxon>Streptophyta</taxon>
        <taxon>Embryophyta</taxon>
        <taxon>Tracheophyta</taxon>
        <taxon>Spermatophyta</taxon>
        <taxon>Magnoliopsida</taxon>
        <taxon>Amborellales</taxon>
        <taxon>Amborellaceae</taxon>
        <taxon>Amborella</taxon>
    </lineage>
</organism>
<name>U5D4F1_AMBTC</name>
<proteinExistence type="predicted"/>
<sequence length="107" mass="11964">MKKLEELRREWRLTDESDTIALPWGRGSPDFHRSLVRPPNENLGPCTGLLSLRLALYGVPHGFSSASHRGECHQLGRYWPLTTRSPAARAPRFNFVMLIVSSAPPGA</sequence>